<feature type="domain" description="Aminoglycoside phosphotransferase" evidence="1">
    <location>
        <begin position="27"/>
        <end position="266"/>
    </location>
</feature>
<organism evidence="2 3">
    <name type="scientific">SAR86 cluster bacterium</name>
    <dbReference type="NCBI Taxonomy" id="2030880"/>
    <lineage>
        <taxon>Bacteria</taxon>
        <taxon>Pseudomonadati</taxon>
        <taxon>Pseudomonadota</taxon>
        <taxon>Gammaproteobacteria</taxon>
        <taxon>SAR86 cluster</taxon>
    </lineage>
</organism>
<sequence>MVEGINSDKVTAWLQDQVPHLQAPITFSLIAGGHSNLTYLGVDRSGSQFVLRRPPLGHVLESAHDMGREYKIISALEHADVPVPKTYGLCRDLEVNDAPFYVMDFIGGQVLNDSVVGLKVAPQHRRGIGLHVIDILSKLHSLNPDAVGLGDLGRKEAYLSRQINRWTKQWVASKTHEIPEMEESCRILTETMPDQIGATIVHGDYRLGNMIVNGDKVDAILDWELCTLGDPLADVGYLLNNWVSPGEIELPGEGDQSPTAVGGYPERQELCDIYSANTGRDLSQINYYRAFSHWRLAAIGQGVYKRYLTGAMGEDRDVDLEKQKNGVLRRAQAALALLQT</sequence>
<dbReference type="InterPro" id="IPR002575">
    <property type="entry name" value="Aminoglycoside_PTrfase"/>
</dbReference>
<dbReference type="EMBL" id="JABMOJ010000519">
    <property type="protein sequence ID" value="NQV66433.1"/>
    <property type="molecule type" value="Genomic_DNA"/>
</dbReference>
<dbReference type="AlphaFoldDB" id="A0A973AA44"/>
<dbReference type="Gene3D" id="3.30.200.20">
    <property type="entry name" value="Phosphorylase Kinase, domain 1"/>
    <property type="match status" value="1"/>
</dbReference>
<dbReference type="InterPro" id="IPR011009">
    <property type="entry name" value="Kinase-like_dom_sf"/>
</dbReference>
<evidence type="ECO:0000313" key="2">
    <source>
        <dbReference type="EMBL" id="NQV66433.1"/>
    </source>
</evidence>
<dbReference type="Proteomes" id="UP000754644">
    <property type="component" value="Unassembled WGS sequence"/>
</dbReference>
<name>A0A973AA44_9GAMM</name>
<dbReference type="SUPFAM" id="SSF56112">
    <property type="entry name" value="Protein kinase-like (PK-like)"/>
    <property type="match status" value="1"/>
</dbReference>
<dbReference type="InterPro" id="IPR052898">
    <property type="entry name" value="ACAD10-like"/>
</dbReference>
<gene>
    <name evidence="2" type="ORF">HQ497_13815</name>
</gene>
<proteinExistence type="predicted"/>
<dbReference type="CDD" id="cd05154">
    <property type="entry name" value="ACAD10_11_N-like"/>
    <property type="match status" value="1"/>
</dbReference>
<protein>
    <submittedName>
        <fullName evidence="2">Phosphotransferase family protein</fullName>
    </submittedName>
</protein>
<evidence type="ECO:0000313" key="3">
    <source>
        <dbReference type="Proteomes" id="UP000754644"/>
    </source>
</evidence>
<dbReference type="Pfam" id="PF01636">
    <property type="entry name" value="APH"/>
    <property type="match status" value="1"/>
</dbReference>
<dbReference type="PANTHER" id="PTHR47829:SF1">
    <property type="entry name" value="HAD FAMILY PHOSPHATASE"/>
    <property type="match status" value="1"/>
</dbReference>
<dbReference type="InterPro" id="IPR041726">
    <property type="entry name" value="ACAD10_11_N"/>
</dbReference>
<accession>A0A973AA44</accession>
<dbReference type="PANTHER" id="PTHR47829">
    <property type="entry name" value="HYDROLASE, PUTATIVE (AFU_ORTHOLOGUE AFUA_1G12880)-RELATED"/>
    <property type="match status" value="1"/>
</dbReference>
<dbReference type="Gene3D" id="3.90.1200.10">
    <property type="match status" value="1"/>
</dbReference>
<comment type="caution">
    <text evidence="2">The sequence shown here is derived from an EMBL/GenBank/DDBJ whole genome shotgun (WGS) entry which is preliminary data.</text>
</comment>
<evidence type="ECO:0000259" key="1">
    <source>
        <dbReference type="Pfam" id="PF01636"/>
    </source>
</evidence>
<reference evidence="2" key="1">
    <citation type="submission" date="2020-05" db="EMBL/GenBank/DDBJ databases">
        <title>Sulfur intermediates as new biogeochemical hubs in an aquatic model microbial ecosystem.</title>
        <authorList>
            <person name="Vigneron A."/>
        </authorList>
    </citation>
    <scope>NUCLEOTIDE SEQUENCE</scope>
    <source>
        <strain evidence="2">Bin.250</strain>
    </source>
</reference>